<evidence type="ECO:0000256" key="6">
    <source>
        <dbReference type="ARBA" id="ARBA00022692"/>
    </source>
</evidence>
<dbReference type="CDD" id="cd03225">
    <property type="entry name" value="ABC_cobalt_CbiO_domain1"/>
    <property type="match status" value="2"/>
</dbReference>
<dbReference type="InterPro" id="IPR027417">
    <property type="entry name" value="P-loop_NTPase"/>
</dbReference>
<dbReference type="PROSITE" id="PS50893">
    <property type="entry name" value="ABC_TRANSPORTER_2"/>
    <property type="match status" value="2"/>
</dbReference>
<dbReference type="InterPro" id="IPR003593">
    <property type="entry name" value="AAA+_ATPase"/>
</dbReference>
<comment type="similarity">
    <text evidence="3">Belongs to the ABC transporter superfamily.</text>
</comment>
<feature type="transmembrane region" description="Helical" evidence="13">
    <location>
        <begin position="700"/>
        <end position="721"/>
    </location>
</feature>
<feature type="region of interest" description="Disordered" evidence="12">
    <location>
        <begin position="610"/>
        <end position="644"/>
    </location>
</feature>
<comment type="subcellular location">
    <subcellularLocation>
        <location evidence="2">Cell membrane</location>
    </subcellularLocation>
    <subcellularLocation>
        <location evidence="1">Membrane</location>
        <topology evidence="1">Multi-pass membrane protein</topology>
    </subcellularLocation>
</comment>
<dbReference type="Proteomes" id="UP000441772">
    <property type="component" value="Unassembled WGS sequence"/>
</dbReference>
<organism evidence="15 16">
    <name type="scientific">Bifidobacterium leontopitheci</name>
    <dbReference type="NCBI Taxonomy" id="2650774"/>
    <lineage>
        <taxon>Bacteria</taxon>
        <taxon>Bacillati</taxon>
        <taxon>Actinomycetota</taxon>
        <taxon>Actinomycetes</taxon>
        <taxon>Bifidobacteriales</taxon>
        <taxon>Bifidobacteriaceae</taxon>
        <taxon>Bifidobacterium</taxon>
    </lineage>
</organism>
<keyword evidence="8" id="KW-0067">ATP-binding</keyword>
<keyword evidence="4" id="KW-0813">Transport</keyword>
<evidence type="ECO:0000259" key="14">
    <source>
        <dbReference type="PROSITE" id="PS50893"/>
    </source>
</evidence>
<accession>A0A6I1GPZ0</accession>
<evidence type="ECO:0000256" key="5">
    <source>
        <dbReference type="ARBA" id="ARBA00022475"/>
    </source>
</evidence>
<dbReference type="PROSITE" id="PS00211">
    <property type="entry name" value="ABC_TRANSPORTER_1"/>
    <property type="match status" value="2"/>
</dbReference>
<dbReference type="InterPro" id="IPR015856">
    <property type="entry name" value="ABC_transpr_CbiO/EcfA_su"/>
</dbReference>
<gene>
    <name evidence="15" type="ORF">F7D09_0134</name>
</gene>
<feature type="region of interest" description="Disordered" evidence="12">
    <location>
        <begin position="1"/>
        <end position="33"/>
    </location>
</feature>
<dbReference type="Pfam" id="PF00005">
    <property type="entry name" value="ABC_tran"/>
    <property type="match status" value="2"/>
</dbReference>
<dbReference type="RefSeq" id="WP_376863599.1">
    <property type="nucleotide sequence ID" value="NZ_JBHSKZ010000064.1"/>
</dbReference>
<evidence type="ECO:0000256" key="13">
    <source>
        <dbReference type="SAM" id="Phobius"/>
    </source>
</evidence>
<evidence type="ECO:0000256" key="9">
    <source>
        <dbReference type="ARBA" id="ARBA00022967"/>
    </source>
</evidence>
<comment type="caution">
    <text evidence="15">The sequence shown here is derived from an EMBL/GenBank/DDBJ whole genome shotgun (WGS) entry which is preliminary data.</text>
</comment>
<evidence type="ECO:0000256" key="8">
    <source>
        <dbReference type="ARBA" id="ARBA00022840"/>
    </source>
</evidence>
<dbReference type="Pfam" id="PF02361">
    <property type="entry name" value="CbiQ"/>
    <property type="match status" value="1"/>
</dbReference>
<dbReference type="PANTHER" id="PTHR43553">
    <property type="entry name" value="HEAVY METAL TRANSPORTER"/>
    <property type="match status" value="1"/>
</dbReference>
<feature type="domain" description="ABC transporter" evidence="14">
    <location>
        <begin position="351"/>
        <end position="599"/>
    </location>
</feature>
<name>A0A6I1GPZ0_9BIFI</name>
<dbReference type="GO" id="GO:0042626">
    <property type="term" value="F:ATPase-coupled transmembrane transporter activity"/>
    <property type="evidence" value="ECO:0007669"/>
    <property type="project" value="TreeGrafter"/>
</dbReference>
<dbReference type="InterPro" id="IPR017871">
    <property type="entry name" value="ABC_transporter-like_CS"/>
</dbReference>
<feature type="transmembrane region" description="Helical" evidence="13">
    <location>
        <begin position="663"/>
        <end position="693"/>
    </location>
</feature>
<dbReference type="SUPFAM" id="SSF52540">
    <property type="entry name" value="P-loop containing nucleoside triphosphate hydrolases"/>
    <property type="match status" value="2"/>
</dbReference>
<keyword evidence="10 13" id="KW-1133">Transmembrane helix</keyword>
<dbReference type="GO" id="GO:0016887">
    <property type="term" value="F:ATP hydrolysis activity"/>
    <property type="evidence" value="ECO:0007669"/>
    <property type="project" value="InterPro"/>
</dbReference>
<dbReference type="InterPro" id="IPR003439">
    <property type="entry name" value="ABC_transporter-like_ATP-bd"/>
</dbReference>
<feature type="transmembrane region" description="Helical" evidence="13">
    <location>
        <begin position="881"/>
        <end position="899"/>
    </location>
</feature>
<evidence type="ECO:0000313" key="15">
    <source>
        <dbReference type="EMBL" id="KAB7791459.1"/>
    </source>
</evidence>
<evidence type="ECO:0000256" key="3">
    <source>
        <dbReference type="ARBA" id="ARBA00005417"/>
    </source>
</evidence>
<dbReference type="CDD" id="cd16914">
    <property type="entry name" value="EcfT"/>
    <property type="match status" value="1"/>
</dbReference>
<dbReference type="GO" id="GO:0005524">
    <property type="term" value="F:ATP binding"/>
    <property type="evidence" value="ECO:0007669"/>
    <property type="project" value="UniProtKB-KW"/>
</dbReference>
<keyword evidence="16" id="KW-1185">Reference proteome</keyword>
<evidence type="ECO:0000256" key="11">
    <source>
        <dbReference type="ARBA" id="ARBA00023136"/>
    </source>
</evidence>
<sequence>MTTDVLHAATPLSSDTTTTSDSPAAEPPSGRRLAQSAAVLSGVRFSYDRGATWALEGVDLTIQPGEWLCLTGRNGSGKSTLSRLIAGLAAPDEGDVTLLGRHVFDGETRRADAQAYRDARHGIGAVFQNPEDQIVTTVVEDDVAFGPENLGVPRDDIGSRIGEALQAVDMAGRRYDDPTRMSGGQQQRIAIAGMLAMRPRMLVLDEPTAMLDETARADVMRILARLHADGTTIVLVTHHMEETAHADRVVRLEAGRVVEEVAQAATEAGTRRETTPTHCVGAPASGGGVRSLRAAAKATAPDSTHETTTIHAIGAPASGGGTWSATAETASGDGTPQSAESAPAAGASPAIVVERLSYRYEAAGPAIIDDLSLQVGSGETVAVMGPNGAGKSTLARLLCALERPSAGSITVAGLPVASANRRSGGRPRMLTRKQREALRREVGYVMQHPERQLFAETVAEDVAYGPRNQHLAEAEVHARVDEALRLLHIGHLAGRSPFALSGGQQRLVAIAGVIACRPQVLIMDEATASLDAEATARIHELVRTLRSRGVTVVMITHSRREAELLADRIIELEPVSCAGEAADGTHDTDAAHPAYTVQTVDTVQTAGAAPAAGTMDATGTDGETASGSRTDGGEKSRGSQARGRAHRPSFVAAWDPRVKMVSVLALMFTAFAIVTPWQLAAGFAMTACVIAAARLRPLRLLASVHMFLIVFAVMGAVNVFFVRSGSTLAQWGPLTVTSGGVMVAVLYSCRLAMVIVLGAVFLATTTPIAMTDAFESLLSPLRRFGWHTQEVALVMSLALRFLPTLGDEVRSIIDAQSARGGSIETGSPTRRIRAMVAIIVPVFAGALRHADNLSLALDARCYEEGARRTHWRAMRVRGSDIAAGVLCVAYITALLLLRLL</sequence>
<keyword evidence="7" id="KW-0547">Nucleotide-binding</keyword>
<dbReference type="GO" id="GO:0043190">
    <property type="term" value="C:ATP-binding cassette (ABC) transporter complex"/>
    <property type="evidence" value="ECO:0007669"/>
    <property type="project" value="TreeGrafter"/>
</dbReference>
<dbReference type="EMBL" id="WBVT01000001">
    <property type="protein sequence ID" value="KAB7791459.1"/>
    <property type="molecule type" value="Genomic_DNA"/>
</dbReference>
<keyword evidence="11 13" id="KW-0472">Membrane</keyword>
<feature type="transmembrane region" description="Helical" evidence="13">
    <location>
        <begin position="741"/>
        <end position="763"/>
    </location>
</feature>
<protein>
    <submittedName>
        <fullName evidence="15">Cobalt ABC transporter</fullName>
    </submittedName>
</protein>
<dbReference type="FunFam" id="3.40.50.300:FF:000224">
    <property type="entry name" value="Energy-coupling factor transporter ATP-binding protein EcfA"/>
    <property type="match status" value="1"/>
</dbReference>
<evidence type="ECO:0000256" key="7">
    <source>
        <dbReference type="ARBA" id="ARBA00022741"/>
    </source>
</evidence>
<dbReference type="AlphaFoldDB" id="A0A6I1GPZ0"/>
<feature type="compositionally biased region" description="Low complexity" evidence="12">
    <location>
        <begin position="610"/>
        <end position="625"/>
    </location>
</feature>
<keyword evidence="9" id="KW-1278">Translocase</keyword>
<evidence type="ECO:0000256" key="1">
    <source>
        <dbReference type="ARBA" id="ARBA00004141"/>
    </source>
</evidence>
<proteinExistence type="inferred from homology"/>
<feature type="domain" description="ABC transporter" evidence="14">
    <location>
        <begin position="38"/>
        <end position="279"/>
    </location>
</feature>
<feature type="compositionally biased region" description="Low complexity" evidence="12">
    <location>
        <begin position="8"/>
        <end position="28"/>
    </location>
</feature>
<evidence type="ECO:0000256" key="10">
    <source>
        <dbReference type="ARBA" id="ARBA00022989"/>
    </source>
</evidence>
<keyword evidence="5" id="KW-1003">Cell membrane</keyword>
<feature type="region of interest" description="Disordered" evidence="12">
    <location>
        <begin position="314"/>
        <end position="343"/>
    </location>
</feature>
<feature type="region of interest" description="Disordered" evidence="12">
    <location>
        <begin position="265"/>
        <end position="286"/>
    </location>
</feature>
<reference evidence="15 16" key="1">
    <citation type="submission" date="2019-09" db="EMBL/GenBank/DDBJ databases">
        <title>Characterization of the phylogenetic diversity of two novel species belonging to the genus Bifidobacterium: Bifidobacterium cebidarum sp. nov. and Bifidobacterium leontopitheci sp. nov.</title>
        <authorList>
            <person name="Lugli G.A."/>
            <person name="Duranti S."/>
            <person name="Milani C."/>
            <person name="Turroni F."/>
            <person name="Ventura M."/>
        </authorList>
    </citation>
    <scope>NUCLEOTIDE SEQUENCE [LARGE SCALE GENOMIC DNA]</scope>
    <source>
        <strain evidence="15 16">LMG 31471</strain>
    </source>
</reference>
<dbReference type="SMART" id="SM00382">
    <property type="entry name" value="AAA"/>
    <property type="match status" value="2"/>
</dbReference>
<dbReference type="InterPro" id="IPR050095">
    <property type="entry name" value="ECF_ABC_transporter_ATP-bd"/>
</dbReference>
<dbReference type="InterPro" id="IPR003339">
    <property type="entry name" value="ABC/ECF_trnsptr_transmembrane"/>
</dbReference>
<evidence type="ECO:0000313" key="16">
    <source>
        <dbReference type="Proteomes" id="UP000441772"/>
    </source>
</evidence>
<keyword evidence="6 13" id="KW-0812">Transmembrane</keyword>
<dbReference type="PANTHER" id="PTHR43553:SF24">
    <property type="entry name" value="ENERGY-COUPLING FACTOR TRANSPORTER ATP-BINDING PROTEIN ECFA1"/>
    <property type="match status" value="1"/>
</dbReference>
<evidence type="ECO:0000256" key="2">
    <source>
        <dbReference type="ARBA" id="ARBA00004236"/>
    </source>
</evidence>
<evidence type="ECO:0000256" key="12">
    <source>
        <dbReference type="SAM" id="MobiDB-lite"/>
    </source>
</evidence>
<feature type="compositionally biased region" description="Polar residues" evidence="12">
    <location>
        <begin position="323"/>
        <end position="335"/>
    </location>
</feature>
<dbReference type="NCBIfam" id="NF010167">
    <property type="entry name" value="PRK13648.1"/>
    <property type="match status" value="2"/>
</dbReference>
<dbReference type="Gene3D" id="3.40.50.300">
    <property type="entry name" value="P-loop containing nucleotide triphosphate hydrolases"/>
    <property type="match status" value="2"/>
</dbReference>
<evidence type="ECO:0000256" key="4">
    <source>
        <dbReference type="ARBA" id="ARBA00022448"/>
    </source>
</evidence>